<protein>
    <submittedName>
        <fullName evidence="2">Uncharacterized protein</fullName>
    </submittedName>
</protein>
<dbReference type="HOGENOM" id="CLU_1962687_0_0_1"/>
<dbReference type="Proteomes" id="UP000011750">
    <property type="component" value="Chromosome A04"/>
</dbReference>
<sequence>MEEVMEELREVTFQYTNCPDPTESAARRQRVLDSESRGLMEETAARIVDNAKATAMIPSPAQQLISFQPEDGYAQTAGREITFGQTGNVGPSLPIIPAEGSTRPGRPPKNKKNMTAQRKLLGANLRIK</sequence>
<dbReference type="EnsemblPlants" id="Bra030209.1">
    <property type="protein sequence ID" value="Bra030209.1-P"/>
    <property type="gene ID" value="Bra030209"/>
</dbReference>
<evidence type="ECO:0000256" key="1">
    <source>
        <dbReference type="SAM" id="MobiDB-lite"/>
    </source>
</evidence>
<accession>M4EN39</accession>
<evidence type="ECO:0000313" key="3">
    <source>
        <dbReference type="Proteomes" id="UP000011750"/>
    </source>
</evidence>
<dbReference type="InParanoid" id="M4EN39"/>
<feature type="region of interest" description="Disordered" evidence="1">
    <location>
        <begin position="17"/>
        <end position="37"/>
    </location>
</feature>
<reference evidence="2 3" key="2">
    <citation type="journal article" date="2018" name="Hortic Res">
        <title>Improved Brassica rapa reference genome by single-molecule sequencing and chromosome conformation capture technologies.</title>
        <authorList>
            <person name="Zhang L."/>
            <person name="Cai X."/>
            <person name="Wu J."/>
            <person name="Liu M."/>
            <person name="Grob S."/>
            <person name="Cheng F."/>
            <person name="Liang J."/>
            <person name="Cai C."/>
            <person name="Liu Z."/>
            <person name="Liu B."/>
            <person name="Wang F."/>
            <person name="Li S."/>
            <person name="Liu F."/>
            <person name="Li X."/>
            <person name="Cheng L."/>
            <person name="Yang W."/>
            <person name="Li M.H."/>
            <person name="Grossniklaus U."/>
            <person name="Zheng H."/>
            <person name="Wang X."/>
        </authorList>
    </citation>
    <scope>NUCLEOTIDE SEQUENCE [LARGE SCALE GENOMIC DNA]</scope>
    <source>
        <strain evidence="2 3">cv. Chiifu-401-42</strain>
    </source>
</reference>
<dbReference type="eggNOG" id="KOG1075">
    <property type="taxonomic scope" value="Eukaryota"/>
</dbReference>
<dbReference type="Gramene" id="Bra030209.1">
    <property type="protein sequence ID" value="Bra030209.1-P"/>
    <property type="gene ID" value="Bra030209"/>
</dbReference>
<evidence type="ECO:0000313" key="2">
    <source>
        <dbReference type="EnsemblPlants" id="Bra030209.1-P"/>
    </source>
</evidence>
<feature type="region of interest" description="Disordered" evidence="1">
    <location>
        <begin position="84"/>
        <end position="115"/>
    </location>
</feature>
<reference evidence="2 3" key="1">
    <citation type="journal article" date="2011" name="Nat. Genet.">
        <title>The genome of the mesopolyploid crop species Brassica rapa.</title>
        <authorList>
            <consortium name="Brassica rapa Genome Sequencing Project Consortium"/>
            <person name="Wang X."/>
            <person name="Wang H."/>
            <person name="Wang J."/>
            <person name="Sun R."/>
            <person name="Wu J."/>
            <person name="Liu S."/>
            <person name="Bai Y."/>
            <person name="Mun J.H."/>
            <person name="Bancroft I."/>
            <person name="Cheng F."/>
            <person name="Huang S."/>
            <person name="Li X."/>
            <person name="Hua W."/>
            <person name="Wang J."/>
            <person name="Wang X."/>
            <person name="Freeling M."/>
            <person name="Pires J.C."/>
            <person name="Paterson A.H."/>
            <person name="Chalhoub B."/>
            <person name="Wang B."/>
            <person name="Hayward A."/>
            <person name="Sharpe A.G."/>
            <person name="Park B.S."/>
            <person name="Weisshaar B."/>
            <person name="Liu B."/>
            <person name="Li B."/>
            <person name="Liu B."/>
            <person name="Tong C."/>
            <person name="Song C."/>
            <person name="Duran C."/>
            <person name="Peng C."/>
            <person name="Geng C."/>
            <person name="Koh C."/>
            <person name="Lin C."/>
            <person name="Edwards D."/>
            <person name="Mu D."/>
            <person name="Shen D."/>
            <person name="Soumpourou E."/>
            <person name="Li F."/>
            <person name="Fraser F."/>
            <person name="Conant G."/>
            <person name="Lassalle G."/>
            <person name="King G.J."/>
            <person name="Bonnema G."/>
            <person name="Tang H."/>
            <person name="Wang H."/>
            <person name="Belcram H."/>
            <person name="Zhou H."/>
            <person name="Hirakawa H."/>
            <person name="Abe H."/>
            <person name="Guo H."/>
            <person name="Wang H."/>
            <person name="Jin H."/>
            <person name="Parkin I.A."/>
            <person name="Batley J."/>
            <person name="Kim J.S."/>
            <person name="Just J."/>
            <person name="Li J."/>
            <person name="Xu J."/>
            <person name="Deng J."/>
            <person name="Kim J.A."/>
            <person name="Li J."/>
            <person name="Yu J."/>
            <person name="Meng J."/>
            <person name="Wang J."/>
            <person name="Min J."/>
            <person name="Poulain J."/>
            <person name="Wang J."/>
            <person name="Hatakeyama K."/>
            <person name="Wu K."/>
            <person name="Wang L."/>
            <person name="Fang L."/>
            <person name="Trick M."/>
            <person name="Links M.G."/>
            <person name="Zhao M."/>
            <person name="Jin M."/>
            <person name="Ramchiary N."/>
            <person name="Drou N."/>
            <person name="Berkman P.J."/>
            <person name="Cai Q."/>
            <person name="Huang Q."/>
            <person name="Li R."/>
            <person name="Tabata S."/>
            <person name="Cheng S."/>
            <person name="Zhang S."/>
            <person name="Zhang S."/>
            <person name="Huang S."/>
            <person name="Sato S."/>
            <person name="Sun S."/>
            <person name="Kwon S.J."/>
            <person name="Choi S.R."/>
            <person name="Lee T.H."/>
            <person name="Fan W."/>
            <person name="Zhao X."/>
            <person name="Tan X."/>
            <person name="Xu X."/>
            <person name="Wang Y."/>
            <person name="Qiu Y."/>
            <person name="Yin Y."/>
            <person name="Li Y."/>
            <person name="Du Y."/>
            <person name="Liao Y."/>
            <person name="Lim Y."/>
            <person name="Narusaka Y."/>
            <person name="Wang Y."/>
            <person name="Wang Z."/>
            <person name="Li Z."/>
            <person name="Wang Z."/>
            <person name="Xiong Z."/>
            <person name="Zhang Z."/>
        </authorList>
    </citation>
    <scope>NUCLEOTIDE SEQUENCE [LARGE SCALE GENOMIC DNA]</scope>
    <source>
        <strain evidence="2 3">cv. Chiifu-401-42</strain>
    </source>
</reference>
<proteinExistence type="predicted"/>
<keyword evidence="3" id="KW-1185">Reference proteome</keyword>
<reference evidence="2" key="3">
    <citation type="submission" date="2023-03" db="UniProtKB">
        <authorList>
            <consortium name="EnsemblPlants"/>
        </authorList>
    </citation>
    <scope>IDENTIFICATION</scope>
    <source>
        <strain evidence="2">cv. Chiifu-401-42</strain>
    </source>
</reference>
<dbReference type="AlphaFoldDB" id="M4EN39"/>
<organism evidence="2 3">
    <name type="scientific">Brassica campestris</name>
    <name type="common">Field mustard</name>
    <dbReference type="NCBI Taxonomy" id="3711"/>
    <lineage>
        <taxon>Eukaryota</taxon>
        <taxon>Viridiplantae</taxon>
        <taxon>Streptophyta</taxon>
        <taxon>Embryophyta</taxon>
        <taxon>Tracheophyta</taxon>
        <taxon>Spermatophyta</taxon>
        <taxon>Magnoliopsida</taxon>
        <taxon>eudicotyledons</taxon>
        <taxon>Gunneridae</taxon>
        <taxon>Pentapetalae</taxon>
        <taxon>rosids</taxon>
        <taxon>malvids</taxon>
        <taxon>Brassicales</taxon>
        <taxon>Brassicaceae</taxon>
        <taxon>Brassiceae</taxon>
        <taxon>Brassica</taxon>
    </lineage>
</organism>
<name>M4EN39_BRACM</name>